<evidence type="ECO:0000256" key="2">
    <source>
        <dbReference type="ARBA" id="ARBA00011741"/>
    </source>
</evidence>
<dbReference type="Gene3D" id="1.10.10.1150">
    <property type="entry name" value="Coenzyme PQQ synthesis protein D (PqqD)"/>
    <property type="match status" value="1"/>
</dbReference>
<accession>A0A154WEL8</accession>
<keyword evidence="5" id="KW-1185">Reference proteome</keyword>
<evidence type="ECO:0000313" key="5">
    <source>
        <dbReference type="Proteomes" id="UP000076400"/>
    </source>
</evidence>
<comment type="subunit">
    <text evidence="2">Monomer. Interacts with PqqE.</text>
</comment>
<dbReference type="Proteomes" id="UP000076400">
    <property type="component" value="Unassembled WGS sequence"/>
</dbReference>
<organism evidence="4 5">
    <name type="scientific">Oceanibaculum pacificum</name>
    <dbReference type="NCBI Taxonomy" id="580166"/>
    <lineage>
        <taxon>Bacteria</taxon>
        <taxon>Pseudomonadati</taxon>
        <taxon>Pseudomonadota</taxon>
        <taxon>Alphaproteobacteria</taxon>
        <taxon>Rhodospirillales</taxon>
        <taxon>Oceanibaculaceae</taxon>
        <taxon>Oceanibaculum</taxon>
    </lineage>
</organism>
<dbReference type="Pfam" id="PF05402">
    <property type="entry name" value="PqqD"/>
    <property type="match status" value="1"/>
</dbReference>
<dbReference type="EMBL" id="LPXN01000068">
    <property type="protein sequence ID" value="KZD11968.1"/>
    <property type="molecule type" value="Genomic_DNA"/>
</dbReference>
<proteinExistence type="predicted"/>
<reference evidence="4 5" key="1">
    <citation type="submission" date="2015-12" db="EMBL/GenBank/DDBJ databases">
        <title>Genome sequence of Oceanibaculum pacificum MCCC 1A02656.</title>
        <authorList>
            <person name="Lu L."/>
            <person name="Lai Q."/>
            <person name="Shao Z."/>
            <person name="Qian P."/>
        </authorList>
    </citation>
    <scope>NUCLEOTIDE SEQUENCE [LARGE SCALE GENOMIC DNA]</scope>
    <source>
        <strain evidence="4 5">MCCC 1A02656</strain>
    </source>
</reference>
<name>A0A154WEL8_9PROT</name>
<comment type="pathway">
    <text evidence="1">Cofactor biosynthesis; pyrroloquinoline quinone biosynthesis.</text>
</comment>
<gene>
    <name evidence="4" type="ORF">AUP43_05700</name>
</gene>
<dbReference type="AlphaFoldDB" id="A0A154WEL8"/>
<evidence type="ECO:0000313" key="4">
    <source>
        <dbReference type="EMBL" id="KZD11968.1"/>
    </source>
</evidence>
<keyword evidence="3" id="KW-0884">PQQ biosynthesis</keyword>
<dbReference type="InterPro" id="IPR008792">
    <property type="entry name" value="PQQD"/>
</dbReference>
<evidence type="ECO:0008006" key="6">
    <source>
        <dbReference type="Google" id="ProtNLM"/>
    </source>
</evidence>
<evidence type="ECO:0000256" key="3">
    <source>
        <dbReference type="ARBA" id="ARBA00022905"/>
    </source>
</evidence>
<evidence type="ECO:0000256" key="1">
    <source>
        <dbReference type="ARBA" id="ARBA00004886"/>
    </source>
</evidence>
<sequence length="89" mass="9779">MIAPDAKPRMLRGVRLREDPARGMLLLGPERIYELDVIAATILQRCTGEVDFAAMIDGLAADFSADRAEVEADVTELLLALRDKQLLAL</sequence>
<dbReference type="RefSeq" id="WP_067553447.1">
    <property type="nucleotide sequence ID" value="NZ_LPXN01000068.1"/>
</dbReference>
<protein>
    <recommendedName>
        <fullName evidence="6">Pyrroloquinoline quinone biosynthesis protein PqqD</fullName>
    </recommendedName>
</protein>
<dbReference type="GO" id="GO:0018189">
    <property type="term" value="P:pyrroloquinoline quinone biosynthetic process"/>
    <property type="evidence" value="ECO:0007669"/>
    <property type="project" value="UniProtKB-UniPathway"/>
</dbReference>
<dbReference type="GO" id="GO:0048038">
    <property type="term" value="F:quinone binding"/>
    <property type="evidence" value="ECO:0007669"/>
    <property type="project" value="InterPro"/>
</dbReference>
<dbReference type="UniPathway" id="UPA00539"/>
<dbReference type="OrthoDB" id="7995890at2"/>
<comment type="caution">
    <text evidence="4">The sequence shown here is derived from an EMBL/GenBank/DDBJ whole genome shotgun (WGS) entry which is preliminary data.</text>
</comment>
<dbReference type="NCBIfam" id="TIGR03859">
    <property type="entry name" value="PQQ_PqqD"/>
    <property type="match status" value="1"/>
</dbReference>
<dbReference type="InterPro" id="IPR022479">
    <property type="entry name" value="PqqD_bac"/>
</dbReference>
<dbReference type="STRING" id="580166.AUP43_05700"/>
<dbReference type="InterPro" id="IPR041881">
    <property type="entry name" value="PqqD_sf"/>
</dbReference>